<dbReference type="GO" id="GO:0004808">
    <property type="term" value="F:tRNA (5-methylaminomethyl-2-thiouridylate)(34)-methyltransferase activity"/>
    <property type="evidence" value="ECO:0007669"/>
    <property type="project" value="InterPro"/>
</dbReference>
<dbReference type="Proteomes" id="UP000321721">
    <property type="component" value="Unassembled WGS sequence"/>
</dbReference>
<dbReference type="InterPro" id="IPR008471">
    <property type="entry name" value="MnmC-like_methylTransf"/>
</dbReference>
<dbReference type="SUPFAM" id="SSF53335">
    <property type="entry name" value="S-adenosyl-L-methionine-dependent methyltransferases"/>
    <property type="match status" value="1"/>
</dbReference>
<evidence type="ECO:0000313" key="2">
    <source>
        <dbReference type="EMBL" id="TXB66673.1"/>
    </source>
</evidence>
<name>A0A5C6RWV7_9FLAO</name>
<keyword evidence="3" id="KW-1185">Reference proteome</keyword>
<organism evidence="2 3">
    <name type="scientific">Vicingus serpentipes</name>
    <dbReference type="NCBI Taxonomy" id="1926625"/>
    <lineage>
        <taxon>Bacteria</taxon>
        <taxon>Pseudomonadati</taxon>
        <taxon>Bacteroidota</taxon>
        <taxon>Flavobacteriia</taxon>
        <taxon>Flavobacteriales</taxon>
        <taxon>Vicingaceae</taxon>
        <taxon>Vicingus</taxon>
    </lineage>
</organism>
<dbReference type="GO" id="GO:0016645">
    <property type="term" value="F:oxidoreductase activity, acting on the CH-NH group of donors"/>
    <property type="evidence" value="ECO:0007669"/>
    <property type="project" value="InterPro"/>
</dbReference>
<dbReference type="NCBIfam" id="NF033855">
    <property type="entry name" value="tRNA_MNMC2"/>
    <property type="match status" value="1"/>
</dbReference>
<keyword evidence="2" id="KW-0808">Transferase</keyword>
<feature type="domain" description="MnmC-like methyltransferase" evidence="1">
    <location>
        <begin position="134"/>
        <end position="218"/>
    </location>
</feature>
<dbReference type="RefSeq" id="WP_147097526.1">
    <property type="nucleotide sequence ID" value="NZ_VOOS01000001.1"/>
</dbReference>
<dbReference type="EMBL" id="VOOS01000001">
    <property type="protein sequence ID" value="TXB66673.1"/>
    <property type="molecule type" value="Genomic_DNA"/>
</dbReference>
<dbReference type="PANTHER" id="PTHR39963">
    <property type="entry name" value="SLL0983 PROTEIN"/>
    <property type="match status" value="1"/>
</dbReference>
<dbReference type="OrthoDB" id="9786494at2"/>
<dbReference type="AlphaFoldDB" id="A0A5C6RWV7"/>
<evidence type="ECO:0000313" key="3">
    <source>
        <dbReference type="Proteomes" id="UP000321721"/>
    </source>
</evidence>
<dbReference type="InterPro" id="IPR047785">
    <property type="entry name" value="tRNA_MNMC2"/>
</dbReference>
<dbReference type="Gene3D" id="3.40.50.150">
    <property type="entry name" value="Vaccinia Virus protein VP39"/>
    <property type="match status" value="1"/>
</dbReference>
<reference evidence="2 3" key="1">
    <citation type="submission" date="2019-08" db="EMBL/GenBank/DDBJ databases">
        <title>Genome of Vicingus serpentipes NCIMB 15042.</title>
        <authorList>
            <person name="Bowman J.P."/>
        </authorList>
    </citation>
    <scope>NUCLEOTIDE SEQUENCE [LARGE SCALE GENOMIC DNA]</scope>
    <source>
        <strain evidence="2 3">NCIMB 15042</strain>
    </source>
</reference>
<dbReference type="PANTHER" id="PTHR39963:SF1">
    <property type="entry name" value="MNMC-LIKE METHYLTRANSFERASE DOMAIN-CONTAINING PROTEIN"/>
    <property type="match status" value="1"/>
</dbReference>
<sequence length="219" mass="24890">MKIEIKLTDDNSHTLFVPDLNETYHSKHGAIQESMHVFVNAGLGYFNQDKLTVLEVGFGTGLNAILSSVFALENAVLVDYTGVEAYPINNEITQQLNYANLIEGVSEEQFLNLHYLRWNEKTKISNYFSLTKLNKSIKDFELDNNFDVVFFDAFGPNVQPEMWDKSIFENLFNSLKENGVLVTYCAKGSVKRTLKEVGFTIENLPGPPGKREMTRAIKY</sequence>
<protein>
    <submittedName>
        <fullName evidence="2">tRNA (5-methylaminomethyl-2-thiouridine)(34)-methyltransferase MnmD</fullName>
    </submittedName>
</protein>
<dbReference type="InterPro" id="IPR029063">
    <property type="entry name" value="SAM-dependent_MTases_sf"/>
</dbReference>
<gene>
    <name evidence="2" type="primary">mnmD</name>
    <name evidence="2" type="ORF">FRY74_00380</name>
</gene>
<evidence type="ECO:0000259" key="1">
    <source>
        <dbReference type="Pfam" id="PF05430"/>
    </source>
</evidence>
<keyword evidence="2" id="KW-0489">Methyltransferase</keyword>
<dbReference type="GO" id="GO:0032259">
    <property type="term" value="P:methylation"/>
    <property type="evidence" value="ECO:0007669"/>
    <property type="project" value="UniProtKB-KW"/>
</dbReference>
<comment type="caution">
    <text evidence="2">The sequence shown here is derived from an EMBL/GenBank/DDBJ whole genome shotgun (WGS) entry which is preliminary data.</text>
</comment>
<dbReference type="Pfam" id="PF05430">
    <property type="entry name" value="Methyltransf_30"/>
    <property type="match status" value="1"/>
</dbReference>
<accession>A0A5C6RWV7</accession>
<proteinExistence type="predicted"/>